<feature type="region of interest" description="Disordered" evidence="1">
    <location>
        <begin position="1"/>
        <end position="46"/>
    </location>
</feature>
<proteinExistence type="predicted"/>
<feature type="compositionally biased region" description="Basic and acidic residues" evidence="1">
    <location>
        <begin position="108"/>
        <end position="121"/>
    </location>
</feature>
<name>A0A0B6YL72_9EUPU</name>
<feature type="non-terminal residue" evidence="2">
    <location>
        <position position="136"/>
    </location>
</feature>
<feature type="non-terminal residue" evidence="2">
    <location>
        <position position="1"/>
    </location>
</feature>
<organism evidence="2">
    <name type="scientific">Arion vulgaris</name>
    <dbReference type="NCBI Taxonomy" id="1028688"/>
    <lineage>
        <taxon>Eukaryota</taxon>
        <taxon>Metazoa</taxon>
        <taxon>Spiralia</taxon>
        <taxon>Lophotrochozoa</taxon>
        <taxon>Mollusca</taxon>
        <taxon>Gastropoda</taxon>
        <taxon>Heterobranchia</taxon>
        <taxon>Euthyneura</taxon>
        <taxon>Panpulmonata</taxon>
        <taxon>Eupulmonata</taxon>
        <taxon>Stylommatophora</taxon>
        <taxon>Helicina</taxon>
        <taxon>Arionoidea</taxon>
        <taxon>Arionidae</taxon>
        <taxon>Arion</taxon>
    </lineage>
</organism>
<protein>
    <submittedName>
        <fullName evidence="2">Uncharacterized protein</fullName>
    </submittedName>
</protein>
<accession>A0A0B6YL72</accession>
<dbReference type="AlphaFoldDB" id="A0A0B6YL72"/>
<evidence type="ECO:0000313" key="2">
    <source>
        <dbReference type="EMBL" id="CEK56953.1"/>
    </source>
</evidence>
<dbReference type="EMBL" id="HACG01010088">
    <property type="protein sequence ID" value="CEK56953.1"/>
    <property type="molecule type" value="Transcribed_RNA"/>
</dbReference>
<sequence>STFVNDHQARNGRTSLPAGSLVGKEVPSLVGEEASQSKDVRATVYDAESETARQEADELYSRLIKETRAALGHNPVATAPTAFTKSGSSAGGSNRGTEENGSRTVGQSEDRTNMRLPNVDRFEDDSVIETAENYMD</sequence>
<gene>
    <name evidence="2" type="primary">ORF28927</name>
</gene>
<reference evidence="2" key="1">
    <citation type="submission" date="2014-12" db="EMBL/GenBank/DDBJ databases">
        <title>Insight into the proteome of Arion vulgaris.</title>
        <authorList>
            <person name="Aradska J."/>
            <person name="Bulat T."/>
            <person name="Smidak R."/>
            <person name="Sarate P."/>
            <person name="Gangsoo J."/>
            <person name="Sialana F."/>
            <person name="Bilban M."/>
            <person name="Lubec G."/>
        </authorList>
    </citation>
    <scope>NUCLEOTIDE SEQUENCE</scope>
    <source>
        <tissue evidence="2">Skin</tissue>
    </source>
</reference>
<feature type="region of interest" description="Disordered" evidence="1">
    <location>
        <begin position="71"/>
        <end position="136"/>
    </location>
</feature>
<evidence type="ECO:0000256" key="1">
    <source>
        <dbReference type="SAM" id="MobiDB-lite"/>
    </source>
</evidence>